<dbReference type="EMBL" id="QUNF01000015">
    <property type="protein sequence ID" value="REG84477.1"/>
    <property type="molecule type" value="Genomic_DNA"/>
</dbReference>
<gene>
    <name evidence="2" type="ORF">C8N25_11552</name>
</gene>
<sequence>MVKILRLVTVLVLLSMPFIRAHAQGGYIEESVWSNVNPASEQASDFIITKNGEKLFGDVVSAYDFANYEKVDFEYRGSVKTYSPVDLKAFGLENGRFFMSKKLSESSEVEFVQILFSGRLQLDYKKGKYYLDNGTDIQELRSYYQDVPGEGSPKKRHIKLYISILKINTSGTCGFEMNDLIERSRVDEQDFIQIVTQYHACEELPYKLHVEKIPFAKISPTAAIGAGSEFTKSSDIPENFNYSFSKSLSYRAFLGFRLHDFRRTPKSSIDLRIGFMMRSATLEASSVTRAEVITASQEFKESSIFIPFSYNYSFFKKGVTDIYMGLVLTTWLSTLQNDLSIIEQTLTLAPNETILYEQRNMDVVSSSFSPGMKAGANFPLNSKMTLFTEFGVDFIKDYYTVQVLSSPIIHLNRTYLSFQVGIEF</sequence>
<accession>A0A3E0DNQ5</accession>
<evidence type="ECO:0000256" key="1">
    <source>
        <dbReference type="SAM" id="SignalP"/>
    </source>
</evidence>
<comment type="caution">
    <text evidence="2">The sequence shown here is derived from an EMBL/GenBank/DDBJ whole genome shotgun (WGS) entry which is preliminary data.</text>
</comment>
<dbReference type="OrthoDB" id="836802at2"/>
<feature type="signal peptide" evidence="1">
    <location>
        <begin position="1"/>
        <end position="23"/>
    </location>
</feature>
<dbReference type="RefSeq" id="WP_140160559.1">
    <property type="nucleotide sequence ID" value="NZ_MSSW01000023.1"/>
</dbReference>
<evidence type="ECO:0000313" key="3">
    <source>
        <dbReference type="Proteomes" id="UP000256405"/>
    </source>
</evidence>
<organism evidence="2 3">
    <name type="scientific">Algoriphagus antarcticus</name>
    <dbReference type="NCBI Taxonomy" id="238540"/>
    <lineage>
        <taxon>Bacteria</taxon>
        <taxon>Pseudomonadati</taxon>
        <taxon>Bacteroidota</taxon>
        <taxon>Cytophagia</taxon>
        <taxon>Cytophagales</taxon>
        <taxon>Cyclobacteriaceae</taxon>
        <taxon>Algoriphagus</taxon>
    </lineage>
</organism>
<evidence type="ECO:0008006" key="4">
    <source>
        <dbReference type="Google" id="ProtNLM"/>
    </source>
</evidence>
<proteinExistence type="predicted"/>
<feature type="chain" id="PRO_5017708387" description="Outer membrane protein with beta-barrel domain" evidence="1">
    <location>
        <begin position="24"/>
        <end position="424"/>
    </location>
</feature>
<keyword evidence="1" id="KW-0732">Signal</keyword>
<protein>
    <recommendedName>
        <fullName evidence="4">Outer membrane protein with beta-barrel domain</fullName>
    </recommendedName>
</protein>
<dbReference type="Proteomes" id="UP000256405">
    <property type="component" value="Unassembled WGS sequence"/>
</dbReference>
<name>A0A3E0DNQ5_9BACT</name>
<evidence type="ECO:0000313" key="2">
    <source>
        <dbReference type="EMBL" id="REG84477.1"/>
    </source>
</evidence>
<reference evidence="2 3" key="1">
    <citation type="submission" date="2018-08" db="EMBL/GenBank/DDBJ databases">
        <title>Genomic Encyclopedia of Archaeal and Bacterial Type Strains, Phase II (KMG-II): from individual species to whole genera.</title>
        <authorList>
            <person name="Goeker M."/>
        </authorList>
    </citation>
    <scope>NUCLEOTIDE SEQUENCE [LARGE SCALE GENOMIC DNA]</scope>
    <source>
        <strain evidence="2 3">DSM 15986</strain>
    </source>
</reference>
<dbReference type="AlphaFoldDB" id="A0A3E0DNQ5"/>
<keyword evidence="3" id="KW-1185">Reference proteome</keyword>